<reference evidence="3" key="1">
    <citation type="submission" date="2018-05" db="EMBL/GenBank/DDBJ databases">
        <authorList>
            <person name="Lanie J.A."/>
            <person name="Ng W.-L."/>
            <person name="Kazmierczak K.M."/>
            <person name="Andrzejewski T.M."/>
            <person name="Davidsen T.M."/>
            <person name="Wayne K.J."/>
            <person name="Tettelin H."/>
            <person name="Glass J.I."/>
            <person name="Rusch D."/>
            <person name="Podicherti R."/>
            <person name="Tsui H.-C.T."/>
            <person name="Winkler M.E."/>
        </authorList>
    </citation>
    <scope>NUCLEOTIDE SEQUENCE</scope>
</reference>
<dbReference type="PANTHER" id="PTHR12277">
    <property type="entry name" value="ALPHA/BETA HYDROLASE DOMAIN-CONTAINING PROTEIN"/>
    <property type="match status" value="1"/>
</dbReference>
<evidence type="ECO:0000256" key="1">
    <source>
        <dbReference type="SAM" id="Phobius"/>
    </source>
</evidence>
<accession>A0A382J949</accession>
<keyword evidence="1" id="KW-0812">Transmembrane</keyword>
<dbReference type="EMBL" id="UINC01072564">
    <property type="protein sequence ID" value="SVC08298.1"/>
    <property type="molecule type" value="Genomic_DNA"/>
</dbReference>
<name>A0A382J949_9ZZZZ</name>
<evidence type="ECO:0000313" key="3">
    <source>
        <dbReference type="EMBL" id="SVC08298.1"/>
    </source>
</evidence>
<dbReference type="Pfam" id="PF00561">
    <property type="entry name" value="Abhydrolase_1"/>
    <property type="match status" value="1"/>
</dbReference>
<dbReference type="InterPro" id="IPR000073">
    <property type="entry name" value="AB_hydrolase_1"/>
</dbReference>
<organism evidence="3">
    <name type="scientific">marine metagenome</name>
    <dbReference type="NCBI Taxonomy" id="408172"/>
    <lineage>
        <taxon>unclassified sequences</taxon>
        <taxon>metagenomes</taxon>
        <taxon>ecological metagenomes</taxon>
    </lineage>
</organism>
<evidence type="ECO:0000259" key="2">
    <source>
        <dbReference type="Pfam" id="PF00561"/>
    </source>
</evidence>
<proteinExistence type="predicted"/>
<keyword evidence="1" id="KW-0472">Membrane</keyword>
<dbReference type="SUPFAM" id="SSF53474">
    <property type="entry name" value="alpha/beta-Hydrolases"/>
    <property type="match status" value="1"/>
</dbReference>
<protein>
    <recommendedName>
        <fullName evidence="2">AB hydrolase-1 domain-containing protein</fullName>
    </recommendedName>
</protein>
<sequence length="265" mass="29475">MLNISILAVAVYCGLVLLLYIFQRNLLYHPSTKNTKPADYGISEMALVEITTSDGLKLGAWFKEAEEGKQTILYLHGNAGHLGHRSIKVKNYLDAGFGLLLLGYRGYGGNSGKPSEKNLYVDGRAALSFLIKYQVPLSNTIIYGESLGTGVAVEIARNLRINCLVLEAPFSSMTEVATHHFFYLPTKFLLKDNYNSIGKINEITAPIFFVHGELDSVVPWKFGKRLYDVAPQPKELLLIGNANHNNLYEFGASNSIIKFINRINK</sequence>
<keyword evidence="1" id="KW-1133">Transmembrane helix</keyword>
<dbReference type="PANTHER" id="PTHR12277:SF81">
    <property type="entry name" value="PROTEIN ABHD13"/>
    <property type="match status" value="1"/>
</dbReference>
<dbReference type="Gene3D" id="3.40.50.1820">
    <property type="entry name" value="alpha/beta hydrolase"/>
    <property type="match status" value="1"/>
</dbReference>
<gene>
    <name evidence="3" type="ORF">METZ01_LOCUS261152</name>
</gene>
<feature type="transmembrane region" description="Helical" evidence="1">
    <location>
        <begin position="6"/>
        <end position="22"/>
    </location>
</feature>
<dbReference type="AlphaFoldDB" id="A0A382J949"/>
<feature type="domain" description="AB hydrolase-1" evidence="2">
    <location>
        <begin position="71"/>
        <end position="176"/>
    </location>
</feature>
<dbReference type="InterPro" id="IPR029058">
    <property type="entry name" value="AB_hydrolase_fold"/>
</dbReference>